<dbReference type="CDD" id="cd00030">
    <property type="entry name" value="C2"/>
    <property type="match status" value="1"/>
</dbReference>
<sequence>QFGTRRKSYFGARGQTLRPSIDLPIGSSLRQKELVPPEDKAENPDQQQENTQVAPVTSEQDTNQQDSNKGPKKKRTAEEKARRRKEREEKAPKTVTITLIGVKDVAAMDSNGKSDPFVKVLFGGEEKGKTKKVADTLNAEFNETFKFKYDRETQDTDIILFELWDHDALSDDDQIGKAEVPLGWFIDNKEEAEITFEGVNKQSGTNVGVLEAEIEAIPYDSGTLRSRNQFGTRRKSYFGARGQTLRPSIDLPIGSSLNAS</sequence>
<gene>
    <name evidence="5" type="ORF">EZS28_051284</name>
</gene>
<reference evidence="5 6" key="1">
    <citation type="submission" date="2019-03" db="EMBL/GenBank/DDBJ databases">
        <title>Single cell metagenomics reveals metabolic interactions within the superorganism composed of flagellate Streblomastix strix and complex community of Bacteroidetes bacteria on its surface.</title>
        <authorList>
            <person name="Treitli S.C."/>
            <person name="Kolisko M."/>
            <person name="Husnik F."/>
            <person name="Keeling P."/>
            <person name="Hampl V."/>
        </authorList>
    </citation>
    <scope>NUCLEOTIDE SEQUENCE [LARGE SCALE GENOMIC DNA]</scope>
    <source>
        <strain evidence="5">ST1C</strain>
    </source>
</reference>
<dbReference type="Proteomes" id="UP000324800">
    <property type="component" value="Unassembled WGS sequence"/>
</dbReference>
<dbReference type="InterPro" id="IPR035892">
    <property type="entry name" value="C2_domain_sf"/>
</dbReference>
<feature type="non-terminal residue" evidence="5">
    <location>
        <position position="1"/>
    </location>
</feature>
<organism evidence="5 6">
    <name type="scientific">Streblomastix strix</name>
    <dbReference type="NCBI Taxonomy" id="222440"/>
    <lineage>
        <taxon>Eukaryota</taxon>
        <taxon>Metamonada</taxon>
        <taxon>Preaxostyla</taxon>
        <taxon>Oxymonadida</taxon>
        <taxon>Streblomastigidae</taxon>
        <taxon>Streblomastix</taxon>
    </lineage>
</organism>
<evidence type="ECO:0000256" key="1">
    <source>
        <dbReference type="ARBA" id="ARBA00022723"/>
    </source>
</evidence>
<evidence type="ECO:0000259" key="4">
    <source>
        <dbReference type="PROSITE" id="PS50004"/>
    </source>
</evidence>
<evidence type="ECO:0000256" key="3">
    <source>
        <dbReference type="SAM" id="MobiDB-lite"/>
    </source>
</evidence>
<feature type="domain" description="C2" evidence="4">
    <location>
        <begin position="76"/>
        <end position="196"/>
    </location>
</feature>
<feature type="compositionally biased region" description="Polar residues" evidence="3">
    <location>
        <begin position="44"/>
        <end position="68"/>
    </location>
</feature>
<accession>A0A5J4T403</accession>
<dbReference type="SMART" id="SM00239">
    <property type="entry name" value="C2"/>
    <property type="match status" value="1"/>
</dbReference>
<dbReference type="PANTHER" id="PTHR45911">
    <property type="entry name" value="C2 DOMAIN-CONTAINING PROTEIN"/>
    <property type="match status" value="1"/>
</dbReference>
<dbReference type="InterPro" id="IPR000008">
    <property type="entry name" value="C2_dom"/>
</dbReference>
<protein>
    <recommendedName>
        <fullName evidence="4">C2 domain-containing protein</fullName>
    </recommendedName>
</protein>
<dbReference type="OrthoDB" id="419768at2759"/>
<dbReference type="EMBL" id="SNRW01038592">
    <property type="protein sequence ID" value="KAA6353189.1"/>
    <property type="molecule type" value="Genomic_DNA"/>
</dbReference>
<dbReference type="PRINTS" id="PR00360">
    <property type="entry name" value="C2DOMAIN"/>
</dbReference>
<comment type="caution">
    <text evidence="5">The sequence shown here is derived from an EMBL/GenBank/DDBJ whole genome shotgun (WGS) entry which is preliminary data.</text>
</comment>
<feature type="compositionally biased region" description="Basic and acidic residues" evidence="3">
    <location>
        <begin position="30"/>
        <end position="43"/>
    </location>
</feature>
<dbReference type="Gene3D" id="2.60.40.150">
    <property type="entry name" value="C2 domain"/>
    <property type="match status" value="1"/>
</dbReference>
<evidence type="ECO:0000256" key="2">
    <source>
        <dbReference type="ARBA" id="ARBA00022837"/>
    </source>
</evidence>
<evidence type="ECO:0000313" key="5">
    <source>
        <dbReference type="EMBL" id="KAA6353189.1"/>
    </source>
</evidence>
<dbReference type="PROSITE" id="PS50004">
    <property type="entry name" value="C2"/>
    <property type="match status" value="1"/>
</dbReference>
<feature type="region of interest" description="Disordered" evidence="3">
    <location>
        <begin position="1"/>
        <end position="92"/>
    </location>
</feature>
<proteinExistence type="predicted"/>
<keyword evidence="2" id="KW-0106">Calcium</keyword>
<feature type="compositionally biased region" description="Basic and acidic residues" evidence="3">
    <location>
        <begin position="76"/>
        <end position="92"/>
    </location>
</feature>
<keyword evidence="1" id="KW-0479">Metal-binding</keyword>
<name>A0A5J4T403_9EUKA</name>
<evidence type="ECO:0000313" key="6">
    <source>
        <dbReference type="Proteomes" id="UP000324800"/>
    </source>
</evidence>
<dbReference type="GO" id="GO:0046872">
    <property type="term" value="F:metal ion binding"/>
    <property type="evidence" value="ECO:0007669"/>
    <property type="project" value="UniProtKB-KW"/>
</dbReference>
<dbReference type="Pfam" id="PF00168">
    <property type="entry name" value="C2"/>
    <property type="match status" value="1"/>
</dbReference>
<dbReference type="SUPFAM" id="SSF49562">
    <property type="entry name" value="C2 domain (Calcium/lipid-binding domain, CaLB)"/>
    <property type="match status" value="1"/>
</dbReference>
<dbReference type="AlphaFoldDB" id="A0A5J4T403"/>